<evidence type="ECO:0000256" key="1">
    <source>
        <dbReference type="ARBA" id="ARBA00009510"/>
    </source>
</evidence>
<evidence type="ECO:0000256" key="3">
    <source>
        <dbReference type="ARBA" id="ARBA00022816"/>
    </source>
</evidence>
<sequence length="289" mass="32266">MICTNLGSPIWLLNTIREHECLVMYLDSQEAFADWFKQAHSKRPIAPPDTGTSVSNVYGTRGLTQRLQAEEAKKSYEAQLERWHHELQLDTDLAAEKLMALLTYPKPGWLVDIDEPGMNKTDDTADEATSDVVGKDDGFDRPGETGDVNVAESSRNCDLTGLGESPESRKLQMHVLRESCLTTAVFFLIRLFQTANMHQECVDLVNLVAAERSDLAKLFSKSQRRKLIDLITDSMEHLRAKEGDPLGYPMEPDETSTTRSLLSGTSSVSKVVSYAPHKCSQTIEVDESE</sequence>
<feature type="region of interest" description="Disordered" evidence="9">
    <location>
        <begin position="241"/>
        <end position="262"/>
    </location>
</feature>
<reference evidence="10" key="1">
    <citation type="submission" date="2024-06" db="EMBL/GenBank/DDBJ databases">
        <authorList>
            <person name="Liu X."/>
            <person name="Lenzi L."/>
            <person name="Haldenby T S."/>
            <person name="Uol C."/>
        </authorList>
    </citation>
    <scope>NUCLEOTIDE SEQUENCE</scope>
</reference>
<evidence type="ECO:0000256" key="8">
    <source>
        <dbReference type="RuleBase" id="RU365072"/>
    </source>
</evidence>
<dbReference type="InterPro" id="IPR007252">
    <property type="entry name" value="Nup84/Nup107"/>
</dbReference>
<comment type="function">
    <text evidence="8">Functions as a component of the nuclear pore complex (NPC).</text>
</comment>
<dbReference type="GO" id="GO:0031965">
    <property type="term" value="C:nuclear membrane"/>
    <property type="evidence" value="ECO:0007669"/>
    <property type="project" value="UniProtKB-SubCell"/>
</dbReference>
<evidence type="ECO:0000256" key="4">
    <source>
        <dbReference type="ARBA" id="ARBA00022927"/>
    </source>
</evidence>
<keyword evidence="7 8" id="KW-0539">Nucleus</keyword>
<keyword evidence="2 8" id="KW-0813">Transport</keyword>
<keyword evidence="6 8" id="KW-0906">Nuclear pore complex</keyword>
<comment type="similarity">
    <text evidence="1 8">Belongs to the nucleoporin Nup84/Nup107 family.</text>
</comment>
<dbReference type="Pfam" id="PF04121">
    <property type="entry name" value="Nup84_Nup100"/>
    <property type="match status" value="1"/>
</dbReference>
<feature type="compositionally biased region" description="Basic and acidic residues" evidence="9">
    <location>
        <begin position="133"/>
        <end position="144"/>
    </location>
</feature>
<dbReference type="GO" id="GO:0000973">
    <property type="term" value="P:post-transcriptional tethering of RNA polymerase II gene DNA at nuclear periphery"/>
    <property type="evidence" value="ECO:0007669"/>
    <property type="project" value="TreeGrafter"/>
</dbReference>
<dbReference type="GO" id="GO:0006406">
    <property type="term" value="P:mRNA export from nucleus"/>
    <property type="evidence" value="ECO:0007669"/>
    <property type="project" value="TreeGrafter"/>
</dbReference>
<evidence type="ECO:0000256" key="9">
    <source>
        <dbReference type="SAM" id="MobiDB-lite"/>
    </source>
</evidence>
<dbReference type="PANTHER" id="PTHR13003">
    <property type="entry name" value="NUP107-RELATED"/>
    <property type="match status" value="1"/>
</dbReference>
<evidence type="ECO:0000256" key="5">
    <source>
        <dbReference type="ARBA" id="ARBA00023010"/>
    </source>
</evidence>
<comment type="subcellular location">
    <subcellularLocation>
        <location evidence="8">Nucleus</location>
        <location evidence="8">Nuclear pore complex</location>
    </subcellularLocation>
    <subcellularLocation>
        <location evidence="8">Nucleus membrane</location>
    </subcellularLocation>
</comment>
<comment type="subunit">
    <text evidence="8">Part of the nuclear pore complex (NPC).</text>
</comment>
<evidence type="ECO:0000256" key="2">
    <source>
        <dbReference type="ARBA" id="ARBA00022448"/>
    </source>
</evidence>
<dbReference type="Proteomes" id="UP001497525">
    <property type="component" value="Unassembled WGS sequence"/>
</dbReference>
<keyword evidence="4" id="KW-0653">Protein transport</keyword>
<name>A0AAV2SY30_CALDB</name>
<organism evidence="10 11">
    <name type="scientific">Calicophoron daubneyi</name>
    <name type="common">Rumen fluke</name>
    <name type="synonym">Paramphistomum daubneyi</name>
    <dbReference type="NCBI Taxonomy" id="300641"/>
    <lineage>
        <taxon>Eukaryota</taxon>
        <taxon>Metazoa</taxon>
        <taxon>Spiralia</taxon>
        <taxon>Lophotrochozoa</taxon>
        <taxon>Platyhelminthes</taxon>
        <taxon>Trematoda</taxon>
        <taxon>Digenea</taxon>
        <taxon>Plagiorchiida</taxon>
        <taxon>Pronocephalata</taxon>
        <taxon>Paramphistomoidea</taxon>
        <taxon>Paramphistomidae</taxon>
        <taxon>Calicophoron</taxon>
    </lineage>
</organism>
<evidence type="ECO:0000256" key="6">
    <source>
        <dbReference type="ARBA" id="ARBA00023132"/>
    </source>
</evidence>
<evidence type="ECO:0000313" key="10">
    <source>
        <dbReference type="EMBL" id="CAL5129819.1"/>
    </source>
</evidence>
<comment type="caution">
    <text evidence="10">The sequence shown here is derived from an EMBL/GenBank/DDBJ whole genome shotgun (WGS) entry which is preliminary data.</text>
</comment>
<dbReference type="Gene3D" id="1.20.190.50">
    <property type="match status" value="1"/>
</dbReference>
<dbReference type="PANTHER" id="PTHR13003:SF2">
    <property type="entry name" value="NUCLEAR PORE COMPLEX PROTEIN NUP107"/>
    <property type="match status" value="1"/>
</dbReference>
<dbReference type="GO" id="GO:0031080">
    <property type="term" value="C:nuclear pore outer ring"/>
    <property type="evidence" value="ECO:0007669"/>
    <property type="project" value="TreeGrafter"/>
</dbReference>
<protein>
    <recommendedName>
        <fullName evidence="8">Nuclear pore complex protein</fullName>
    </recommendedName>
</protein>
<feature type="region of interest" description="Disordered" evidence="9">
    <location>
        <begin position="122"/>
        <end position="145"/>
    </location>
</feature>
<dbReference type="EMBL" id="CAXLJL010000049">
    <property type="protein sequence ID" value="CAL5129819.1"/>
    <property type="molecule type" value="Genomic_DNA"/>
</dbReference>
<keyword evidence="3" id="KW-0509">mRNA transport</keyword>
<keyword evidence="5 8" id="KW-0811">Translocation</keyword>
<keyword evidence="8" id="KW-0472">Membrane</keyword>
<evidence type="ECO:0000256" key="7">
    <source>
        <dbReference type="ARBA" id="ARBA00023242"/>
    </source>
</evidence>
<dbReference type="GO" id="GO:0006606">
    <property type="term" value="P:protein import into nucleus"/>
    <property type="evidence" value="ECO:0007669"/>
    <property type="project" value="TreeGrafter"/>
</dbReference>
<dbReference type="GO" id="GO:0017056">
    <property type="term" value="F:structural constituent of nuclear pore"/>
    <property type="evidence" value="ECO:0007669"/>
    <property type="project" value="UniProtKB-UniRule"/>
</dbReference>
<gene>
    <name evidence="10" type="ORF">CDAUBV1_LOCUS1260</name>
</gene>
<accession>A0AAV2SY30</accession>
<proteinExistence type="inferred from homology"/>
<evidence type="ECO:0000313" key="11">
    <source>
        <dbReference type="Proteomes" id="UP001497525"/>
    </source>
</evidence>
<dbReference type="AlphaFoldDB" id="A0AAV2SY30"/>